<protein>
    <recommendedName>
        <fullName evidence="1">AB hydrolase-1 domain-containing protein</fullName>
    </recommendedName>
</protein>
<sequence>MSALRTKQIAGIRYFDSFPGAAVGETPIVLIHSPGSSLDFWTAVAPALRRQRRTVALDLPGFGGTPRPPGRLDLASLSAGVGTLLDAIGVRNAVVAGFSLGGAVALRTAADRPDLVRGVALVSGCLFSARRMAERPFGALTNPRQAFALGLQFLESLIPIAEATKHALLRSKAVRVLLFSPFVARPAALNPDRVRDAVSHVNAVYTARLVRLMLSSRRTRFEDLMREVQQPAALIWGADDPMMTATDAQRAEELLNVVLRTELPDCGHWPMLEQPDRVVGFLIRYARHLEQSGSRERLGG</sequence>
<dbReference type="RefSeq" id="WP_345134283.1">
    <property type="nucleotide sequence ID" value="NZ_BAABAT010000027.1"/>
</dbReference>
<dbReference type="Pfam" id="PF00561">
    <property type="entry name" value="Abhydrolase_1"/>
    <property type="match status" value="1"/>
</dbReference>
<feature type="domain" description="AB hydrolase-1" evidence="1">
    <location>
        <begin position="27"/>
        <end position="274"/>
    </location>
</feature>
<dbReference type="EMBL" id="BAABAT010000027">
    <property type="protein sequence ID" value="GAA4257289.1"/>
    <property type="molecule type" value="Genomic_DNA"/>
</dbReference>
<dbReference type="PANTHER" id="PTHR43689:SF8">
    <property type="entry name" value="ALPHA_BETA-HYDROLASES SUPERFAMILY PROTEIN"/>
    <property type="match status" value="1"/>
</dbReference>
<organism evidence="2 3">
    <name type="scientific">Dactylosporangium darangshiense</name>
    <dbReference type="NCBI Taxonomy" id="579108"/>
    <lineage>
        <taxon>Bacteria</taxon>
        <taxon>Bacillati</taxon>
        <taxon>Actinomycetota</taxon>
        <taxon>Actinomycetes</taxon>
        <taxon>Micromonosporales</taxon>
        <taxon>Micromonosporaceae</taxon>
        <taxon>Dactylosporangium</taxon>
    </lineage>
</organism>
<dbReference type="InterPro" id="IPR029058">
    <property type="entry name" value="AB_hydrolase_fold"/>
</dbReference>
<dbReference type="PRINTS" id="PR00111">
    <property type="entry name" value="ABHYDROLASE"/>
</dbReference>
<dbReference type="Gene3D" id="3.40.50.1820">
    <property type="entry name" value="alpha/beta hydrolase"/>
    <property type="match status" value="1"/>
</dbReference>
<name>A0ABP8DJ20_9ACTN</name>
<dbReference type="InterPro" id="IPR000073">
    <property type="entry name" value="AB_hydrolase_1"/>
</dbReference>
<gene>
    <name evidence="2" type="ORF">GCM10022255_073490</name>
</gene>
<reference evidence="3" key="1">
    <citation type="journal article" date="2019" name="Int. J. Syst. Evol. Microbiol.">
        <title>The Global Catalogue of Microorganisms (GCM) 10K type strain sequencing project: providing services to taxonomists for standard genome sequencing and annotation.</title>
        <authorList>
            <consortium name="The Broad Institute Genomics Platform"/>
            <consortium name="The Broad Institute Genome Sequencing Center for Infectious Disease"/>
            <person name="Wu L."/>
            <person name="Ma J."/>
        </authorList>
    </citation>
    <scope>NUCLEOTIDE SEQUENCE [LARGE SCALE GENOMIC DNA]</scope>
    <source>
        <strain evidence="3">JCM 17441</strain>
    </source>
</reference>
<evidence type="ECO:0000259" key="1">
    <source>
        <dbReference type="Pfam" id="PF00561"/>
    </source>
</evidence>
<dbReference type="InterPro" id="IPR000639">
    <property type="entry name" value="Epox_hydrolase-like"/>
</dbReference>
<comment type="caution">
    <text evidence="2">The sequence shown here is derived from an EMBL/GenBank/DDBJ whole genome shotgun (WGS) entry which is preliminary data.</text>
</comment>
<dbReference type="Proteomes" id="UP001500620">
    <property type="component" value="Unassembled WGS sequence"/>
</dbReference>
<evidence type="ECO:0000313" key="3">
    <source>
        <dbReference type="Proteomes" id="UP001500620"/>
    </source>
</evidence>
<keyword evidence="3" id="KW-1185">Reference proteome</keyword>
<dbReference type="SUPFAM" id="SSF53474">
    <property type="entry name" value="alpha/beta-Hydrolases"/>
    <property type="match status" value="1"/>
</dbReference>
<evidence type="ECO:0000313" key="2">
    <source>
        <dbReference type="EMBL" id="GAA4257289.1"/>
    </source>
</evidence>
<dbReference type="PANTHER" id="PTHR43689">
    <property type="entry name" value="HYDROLASE"/>
    <property type="match status" value="1"/>
</dbReference>
<dbReference type="PRINTS" id="PR00412">
    <property type="entry name" value="EPOXHYDRLASE"/>
</dbReference>
<accession>A0ABP8DJ20</accession>
<proteinExistence type="predicted"/>